<evidence type="ECO:0000256" key="1">
    <source>
        <dbReference type="SAM" id="MobiDB-lite"/>
    </source>
</evidence>
<protein>
    <submittedName>
        <fullName evidence="2">Uncharacterized protein</fullName>
    </submittedName>
</protein>
<dbReference type="Proteomes" id="UP000647017">
    <property type="component" value="Unassembled WGS sequence"/>
</dbReference>
<name>A0ABQ4HZY1_9ACTN</name>
<accession>A0ABQ4HZY1</accession>
<gene>
    <name evidence="2" type="ORF">Van01_42750</name>
</gene>
<feature type="compositionally biased region" description="Basic and acidic residues" evidence="1">
    <location>
        <begin position="124"/>
        <end position="136"/>
    </location>
</feature>
<reference evidence="2 3" key="1">
    <citation type="submission" date="2021-01" db="EMBL/GenBank/DDBJ databases">
        <title>Whole genome shotgun sequence of Verrucosispora andamanensis NBRC 109075.</title>
        <authorList>
            <person name="Komaki H."/>
            <person name="Tamura T."/>
        </authorList>
    </citation>
    <scope>NUCLEOTIDE SEQUENCE [LARGE SCALE GENOMIC DNA]</scope>
    <source>
        <strain evidence="2 3">NBRC 109075</strain>
    </source>
</reference>
<sequence length="164" mass="17716">MPEDEGEAPVRYLVGRPDVQVAVEILTEQCVVDRRAVRLGVPDEVVDGEDPVRAPLLVERPGQGGQVLVAGFQLLGPLRVPQAGEVRTFPERREDEAGRPGGQPFAGVPVGFDRGGAVGGRYRSGQERRDGTEHPGHVKGTATNDCHRTHPSVPCCRMVIVEVR</sequence>
<dbReference type="EMBL" id="BOOZ01000026">
    <property type="protein sequence ID" value="GIJ11061.1"/>
    <property type="molecule type" value="Genomic_DNA"/>
</dbReference>
<comment type="caution">
    <text evidence="2">The sequence shown here is derived from an EMBL/GenBank/DDBJ whole genome shotgun (WGS) entry which is preliminary data.</text>
</comment>
<keyword evidence="3" id="KW-1185">Reference proteome</keyword>
<feature type="region of interest" description="Disordered" evidence="1">
    <location>
        <begin position="118"/>
        <end position="145"/>
    </location>
</feature>
<proteinExistence type="predicted"/>
<organism evidence="2 3">
    <name type="scientific">Micromonospora andamanensis</name>
    <dbReference type="NCBI Taxonomy" id="1287068"/>
    <lineage>
        <taxon>Bacteria</taxon>
        <taxon>Bacillati</taxon>
        <taxon>Actinomycetota</taxon>
        <taxon>Actinomycetes</taxon>
        <taxon>Micromonosporales</taxon>
        <taxon>Micromonosporaceae</taxon>
        <taxon>Micromonospora</taxon>
    </lineage>
</organism>
<evidence type="ECO:0000313" key="3">
    <source>
        <dbReference type="Proteomes" id="UP000647017"/>
    </source>
</evidence>
<evidence type="ECO:0000313" key="2">
    <source>
        <dbReference type="EMBL" id="GIJ11061.1"/>
    </source>
</evidence>
<feature type="region of interest" description="Disordered" evidence="1">
    <location>
        <begin position="91"/>
        <end position="110"/>
    </location>
</feature>